<keyword evidence="8" id="KW-1185">Reference proteome</keyword>
<evidence type="ECO:0000256" key="1">
    <source>
        <dbReference type="ARBA" id="ARBA00022475"/>
    </source>
</evidence>
<evidence type="ECO:0000256" key="5">
    <source>
        <dbReference type="ARBA" id="ARBA00023288"/>
    </source>
</evidence>
<dbReference type="Pfam" id="PF03783">
    <property type="entry name" value="CsgG"/>
    <property type="match status" value="1"/>
</dbReference>
<evidence type="ECO:0000256" key="4">
    <source>
        <dbReference type="ARBA" id="ARBA00023139"/>
    </source>
</evidence>
<dbReference type="InterPro" id="IPR005534">
    <property type="entry name" value="Curli_assmbl/transp-comp_CsgG"/>
</dbReference>
<dbReference type="AlphaFoldDB" id="A0A9E9CA32"/>
<keyword evidence="4" id="KW-0564">Palmitate</keyword>
<reference evidence="7" key="1">
    <citation type="submission" date="2022-12" db="EMBL/GenBank/DDBJ databases">
        <title>Polyphasic identification of a Novel Hot-Spring Cyanobacterium Ocullathermofonsia sinensis gen nov. sp. nov. and Genomic Insights on its Adaptations to the Thermal Habitat.</title>
        <authorList>
            <person name="Daroch M."/>
            <person name="Tang J."/>
            <person name="Jiang Y."/>
        </authorList>
    </citation>
    <scope>NUCLEOTIDE SEQUENCE</scope>
    <source>
        <strain evidence="7">PKUAC-SCTA174</strain>
    </source>
</reference>
<accession>A0A9E9CA32</accession>
<evidence type="ECO:0000256" key="6">
    <source>
        <dbReference type="SAM" id="SignalP"/>
    </source>
</evidence>
<dbReference type="Gene3D" id="3.40.50.10610">
    <property type="entry name" value="ABC-type transport auxiliary lipoprotein component"/>
    <property type="match status" value="1"/>
</dbReference>
<name>A0A9E9CA32_9CYAN</name>
<dbReference type="EMBL" id="CP113797">
    <property type="protein sequence ID" value="WAL60422.1"/>
    <property type="molecule type" value="Genomic_DNA"/>
</dbReference>
<evidence type="ECO:0008006" key="9">
    <source>
        <dbReference type="Google" id="ProtNLM"/>
    </source>
</evidence>
<evidence type="ECO:0000313" key="7">
    <source>
        <dbReference type="EMBL" id="WAL60422.1"/>
    </source>
</evidence>
<protein>
    <recommendedName>
        <fullName evidence="9">Penicillin-binding protein activator LpoB</fullName>
    </recommendedName>
</protein>
<sequence length="331" mass="33840">MTYSLNLCKIARISCAVLVVSGCCLSVPLAPPVMAQALTIAQANPTRLRVAVLDFEYANTGLTYSLWGYASPAQGVSDLLTNKLVENGQYTLIERSRIAEILFEQDLGQSGRISPSTAAEVGRLLGADAVVIGSITRFNFEDNGGSVSILGIGGGGDSRGAVVELTARLVNTTTGEIMATASGSGAANRGGGRISTPFGSIGGGSRSDDEIASDAAAEAVAELAAQLTAAAPTLSTAVAAVLPTVEAIVADVAGSMVIINKGSRDGFRTGMILSVERVTREVTDPTTGEVIRTVTTPVGRIQLTEVDERSGVGTIINGAGLQIGDRAIAVE</sequence>
<evidence type="ECO:0000313" key="8">
    <source>
        <dbReference type="Proteomes" id="UP001163152"/>
    </source>
</evidence>
<evidence type="ECO:0000256" key="3">
    <source>
        <dbReference type="ARBA" id="ARBA00023136"/>
    </source>
</evidence>
<dbReference type="Proteomes" id="UP001163152">
    <property type="component" value="Chromosome"/>
</dbReference>
<dbReference type="GO" id="GO:0030288">
    <property type="term" value="C:outer membrane-bounded periplasmic space"/>
    <property type="evidence" value="ECO:0007669"/>
    <property type="project" value="InterPro"/>
</dbReference>
<keyword evidence="2 6" id="KW-0732">Signal</keyword>
<gene>
    <name evidence="7" type="ORF">OXH18_00055</name>
</gene>
<keyword evidence="5" id="KW-0449">Lipoprotein</keyword>
<keyword evidence="3" id="KW-0472">Membrane</keyword>
<dbReference type="RefSeq" id="WP_268610316.1">
    <property type="nucleotide sequence ID" value="NZ_CP113797.1"/>
</dbReference>
<keyword evidence="1" id="KW-1003">Cell membrane</keyword>
<feature type="signal peptide" evidence="6">
    <location>
        <begin position="1"/>
        <end position="35"/>
    </location>
</feature>
<evidence type="ECO:0000256" key="2">
    <source>
        <dbReference type="ARBA" id="ARBA00022729"/>
    </source>
</evidence>
<organism evidence="7 8">
    <name type="scientific">Thermocoleostomius sinensis A174</name>
    <dbReference type="NCBI Taxonomy" id="2016057"/>
    <lineage>
        <taxon>Bacteria</taxon>
        <taxon>Bacillati</taxon>
        <taxon>Cyanobacteriota</taxon>
        <taxon>Cyanophyceae</taxon>
        <taxon>Oculatellales</taxon>
        <taxon>Oculatellaceae</taxon>
        <taxon>Thermocoleostomius</taxon>
    </lineage>
</organism>
<proteinExistence type="predicted"/>
<dbReference type="PANTHER" id="PTHR41164">
    <property type="entry name" value="CURLI PRODUCTION ASSEMBLY/TRANSPORT COMPONENT CSGG"/>
    <property type="match status" value="1"/>
</dbReference>
<dbReference type="PANTHER" id="PTHR41164:SF1">
    <property type="entry name" value="CURLI PRODUCTION ASSEMBLY_TRANSPORT COMPONENT CSGG"/>
    <property type="match status" value="1"/>
</dbReference>
<dbReference type="KEGG" id="tsin:OXH18_00055"/>
<feature type="chain" id="PRO_5039527174" description="Penicillin-binding protein activator LpoB" evidence="6">
    <location>
        <begin position="36"/>
        <end position="331"/>
    </location>
</feature>